<accession>A0A1M6JS11</accession>
<gene>
    <name evidence="2" type="ORF">SAMN05444280_1218</name>
</gene>
<evidence type="ECO:0000313" key="3">
    <source>
        <dbReference type="Proteomes" id="UP000184050"/>
    </source>
</evidence>
<dbReference type="AlphaFoldDB" id="A0A1M6JS11"/>
<evidence type="ECO:0000313" key="2">
    <source>
        <dbReference type="EMBL" id="SHJ49461.1"/>
    </source>
</evidence>
<dbReference type="Pfam" id="PF14054">
    <property type="entry name" value="DUF4249"/>
    <property type="match status" value="1"/>
</dbReference>
<feature type="chain" id="PRO_5012432264" description="DUF4249 domain-containing protein" evidence="1">
    <location>
        <begin position="24"/>
        <end position="352"/>
    </location>
</feature>
<sequence length="352" mass="40433">MLKSLKYLTILLVLFAGCESVYEAELDEVESALAVDARLVYGEPPYQIILQKSAGFNEADSFEPFTNALVQLLDSRGEGYLTQQVQPGVYELTGTIDSTEQYKLHIIAEGETFSSDYESVPETPDIDNFYSEELERWSQPGGETNVEEFKKTLGHQVYADISNGNKKTYYRFDARKVFQYTFPFDTVINGLPATRMKYGWESFYPDGNFNIAAPPEYATDFKITNHPLEFFQYSNSGILDSISAQRGWIYIIYQHAISQSAWNFYKDLNSQLGADGKIFDPLYVQARSNLKCTSNSKKIVLGNFEISRRREHRVYIYLNPHSGNHTLRRINDLYDIPERGVKSLYPPVFWQN</sequence>
<dbReference type="OrthoDB" id="1062680at2"/>
<evidence type="ECO:0000256" key="1">
    <source>
        <dbReference type="SAM" id="SignalP"/>
    </source>
</evidence>
<feature type="signal peptide" evidence="1">
    <location>
        <begin position="1"/>
        <end position="23"/>
    </location>
</feature>
<dbReference type="InterPro" id="IPR025345">
    <property type="entry name" value="DUF4249"/>
</dbReference>
<organism evidence="2 3">
    <name type="scientific">Tangfeifania diversioriginum</name>
    <dbReference type="NCBI Taxonomy" id="1168035"/>
    <lineage>
        <taxon>Bacteria</taxon>
        <taxon>Pseudomonadati</taxon>
        <taxon>Bacteroidota</taxon>
        <taxon>Bacteroidia</taxon>
        <taxon>Marinilabiliales</taxon>
        <taxon>Prolixibacteraceae</taxon>
        <taxon>Tangfeifania</taxon>
    </lineage>
</organism>
<keyword evidence="1" id="KW-0732">Signal</keyword>
<reference evidence="2 3" key="1">
    <citation type="submission" date="2016-11" db="EMBL/GenBank/DDBJ databases">
        <authorList>
            <person name="Jaros S."/>
            <person name="Januszkiewicz K."/>
            <person name="Wedrychowicz H."/>
        </authorList>
    </citation>
    <scope>NUCLEOTIDE SEQUENCE [LARGE SCALE GENOMIC DNA]</scope>
    <source>
        <strain evidence="2 3">DSM 27063</strain>
    </source>
</reference>
<dbReference type="EMBL" id="FQZE01000021">
    <property type="protein sequence ID" value="SHJ49461.1"/>
    <property type="molecule type" value="Genomic_DNA"/>
</dbReference>
<dbReference type="STRING" id="1168035.SAMN05444280_1218"/>
<protein>
    <recommendedName>
        <fullName evidence="4">DUF4249 domain-containing protein</fullName>
    </recommendedName>
</protein>
<dbReference type="Proteomes" id="UP000184050">
    <property type="component" value="Unassembled WGS sequence"/>
</dbReference>
<proteinExistence type="predicted"/>
<name>A0A1M6JS11_9BACT</name>
<evidence type="ECO:0008006" key="4">
    <source>
        <dbReference type="Google" id="ProtNLM"/>
    </source>
</evidence>
<keyword evidence="3" id="KW-1185">Reference proteome</keyword>
<dbReference type="RefSeq" id="WP_073170276.1">
    <property type="nucleotide sequence ID" value="NZ_FQZE01000021.1"/>
</dbReference>
<dbReference type="PROSITE" id="PS51257">
    <property type="entry name" value="PROKAR_LIPOPROTEIN"/>
    <property type="match status" value="1"/>
</dbReference>